<protein>
    <submittedName>
        <fullName evidence="2">Uncharacterized protein</fullName>
    </submittedName>
</protein>
<dbReference type="GO" id="GO:0015234">
    <property type="term" value="F:thiamine transmembrane transporter activity"/>
    <property type="evidence" value="ECO:0007669"/>
    <property type="project" value="InterPro"/>
</dbReference>
<feature type="transmembrane region" description="Helical" evidence="1">
    <location>
        <begin position="81"/>
        <end position="101"/>
    </location>
</feature>
<accession>A0A2I1K426</accession>
<evidence type="ECO:0000313" key="2">
    <source>
        <dbReference type="EMBL" id="PKY90391.1"/>
    </source>
</evidence>
<organism evidence="2 3">
    <name type="scientific">Falseniella ignava</name>
    <dbReference type="NCBI Taxonomy" id="137730"/>
    <lineage>
        <taxon>Bacteria</taxon>
        <taxon>Bacillati</taxon>
        <taxon>Bacillota</taxon>
        <taxon>Bacilli</taxon>
        <taxon>Lactobacillales</taxon>
        <taxon>Aerococcaceae</taxon>
        <taxon>Falseniella</taxon>
    </lineage>
</organism>
<feature type="transmembrane region" description="Helical" evidence="1">
    <location>
        <begin position="155"/>
        <end position="175"/>
    </location>
</feature>
<feature type="transmembrane region" description="Helical" evidence="1">
    <location>
        <begin position="56"/>
        <end position="75"/>
    </location>
</feature>
<evidence type="ECO:0000256" key="1">
    <source>
        <dbReference type="SAM" id="Phobius"/>
    </source>
</evidence>
<dbReference type="RefSeq" id="WP_006701129.1">
    <property type="nucleotide sequence ID" value="NZ_PKHE01000003.1"/>
</dbReference>
<sequence>MNQRSKSLLIDCGIALVLTILMGSMMKLVIDQLGMYIGLTMLPILWLSLRYGYELGSIVALIASIILGILSYGFSDVILMLLYYIIPITLSAGGGLFARNTHKTLNNRRYSSTYLNIATASLLASLVYYLVLFWIGPLIAKQSSLLPINAKDFWISLIVTAAINALILCLMARFVPKTIIPKRSPYLSRKETSALLND</sequence>
<evidence type="ECO:0000313" key="3">
    <source>
        <dbReference type="Proteomes" id="UP000234384"/>
    </source>
</evidence>
<dbReference type="Pfam" id="PF09515">
    <property type="entry name" value="Thia_YuaJ"/>
    <property type="match status" value="1"/>
</dbReference>
<keyword evidence="1" id="KW-1133">Transmembrane helix</keyword>
<reference evidence="2 3" key="1">
    <citation type="submission" date="2017-12" db="EMBL/GenBank/DDBJ databases">
        <title>Phylogenetic diversity of female urinary microbiome.</title>
        <authorList>
            <person name="Thomas-White K."/>
            <person name="Wolfe A.J."/>
        </authorList>
    </citation>
    <scope>NUCLEOTIDE SEQUENCE [LARGE SCALE GENOMIC DNA]</scope>
    <source>
        <strain evidence="2 3">UMB0898</strain>
    </source>
</reference>
<feature type="transmembrane region" description="Helical" evidence="1">
    <location>
        <begin position="7"/>
        <end position="26"/>
    </location>
</feature>
<dbReference type="Gene3D" id="1.10.1760.20">
    <property type="match status" value="1"/>
</dbReference>
<dbReference type="Proteomes" id="UP000234384">
    <property type="component" value="Unassembled WGS sequence"/>
</dbReference>
<dbReference type="EMBL" id="PKHE01000003">
    <property type="protein sequence ID" value="PKY90391.1"/>
    <property type="molecule type" value="Genomic_DNA"/>
</dbReference>
<keyword evidence="1" id="KW-0812">Transmembrane</keyword>
<gene>
    <name evidence="2" type="ORF">CYJ57_01840</name>
</gene>
<proteinExistence type="predicted"/>
<dbReference type="OrthoDB" id="2166942at2"/>
<feature type="transmembrane region" description="Helical" evidence="1">
    <location>
        <begin position="113"/>
        <end position="135"/>
    </location>
</feature>
<name>A0A2I1K426_9LACT</name>
<comment type="caution">
    <text evidence="2">The sequence shown here is derived from an EMBL/GenBank/DDBJ whole genome shotgun (WGS) entry which is preliminary data.</text>
</comment>
<keyword evidence="1" id="KW-0472">Membrane</keyword>
<dbReference type="GO" id="GO:0005886">
    <property type="term" value="C:plasma membrane"/>
    <property type="evidence" value="ECO:0007669"/>
    <property type="project" value="InterPro"/>
</dbReference>
<feature type="transmembrane region" description="Helical" evidence="1">
    <location>
        <begin position="32"/>
        <end position="49"/>
    </location>
</feature>
<dbReference type="AlphaFoldDB" id="A0A2I1K426"/>
<dbReference type="InterPro" id="IPR012651">
    <property type="entry name" value="Thia_Transptr_ThiT"/>
</dbReference>